<keyword evidence="3" id="KW-1185">Reference proteome</keyword>
<dbReference type="Proteomes" id="UP000246740">
    <property type="component" value="Unassembled WGS sequence"/>
</dbReference>
<feature type="region of interest" description="Disordered" evidence="1">
    <location>
        <begin position="77"/>
        <end position="120"/>
    </location>
</feature>
<dbReference type="AlphaFoldDB" id="A0A317XSK5"/>
<gene>
    <name evidence="2" type="ORF">BCV70DRAFT_198772</name>
</gene>
<dbReference type="InParanoid" id="A0A317XSK5"/>
<accession>A0A317XSK5</accession>
<evidence type="ECO:0000313" key="2">
    <source>
        <dbReference type="EMBL" id="PWZ01344.1"/>
    </source>
</evidence>
<sequence>MRRNTTHGRAHPTASLSFRSVALTVLALCVTSLLSGLGVSGSPISSSSSSSADARLDSAVLRVRDISASLSLLSRSEGVSSSQQQQQQQPSRQEQWKRQQPQPNMAARASATAERETRDEPLPYQYYHRDGFGGNNAVCWLSKLAFPETEGVRCALADSISQIKGRQIWQCDGEQWRFCDACRRLEAQLTDPKDLVGWKIQGC</sequence>
<feature type="compositionally biased region" description="Low complexity" evidence="1">
    <location>
        <begin position="77"/>
        <end position="93"/>
    </location>
</feature>
<evidence type="ECO:0000256" key="1">
    <source>
        <dbReference type="SAM" id="MobiDB-lite"/>
    </source>
</evidence>
<reference evidence="2 3" key="1">
    <citation type="journal article" date="2018" name="Mol. Biol. Evol.">
        <title>Broad Genomic Sampling Reveals a Smut Pathogenic Ancestry of the Fungal Clade Ustilaginomycotina.</title>
        <authorList>
            <person name="Kijpornyongpan T."/>
            <person name="Mondo S.J."/>
            <person name="Barry K."/>
            <person name="Sandor L."/>
            <person name="Lee J."/>
            <person name="Lipzen A."/>
            <person name="Pangilinan J."/>
            <person name="LaButti K."/>
            <person name="Hainaut M."/>
            <person name="Henrissat B."/>
            <person name="Grigoriev I.V."/>
            <person name="Spatafora J.W."/>
            <person name="Aime M.C."/>
        </authorList>
    </citation>
    <scope>NUCLEOTIDE SEQUENCE [LARGE SCALE GENOMIC DNA]</scope>
    <source>
        <strain evidence="2 3">MCA 3645</strain>
    </source>
</reference>
<organism evidence="2 3">
    <name type="scientific">Testicularia cyperi</name>
    <dbReference type="NCBI Taxonomy" id="1882483"/>
    <lineage>
        <taxon>Eukaryota</taxon>
        <taxon>Fungi</taxon>
        <taxon>Dikarya</taxon>
        <taxon>Basidiomycota</taxon>
        <taxon>Ustilaginomycotina</taxon>
        <taxon>Ustilaginomycetes</taxon>
        <taxon>Ustilaginales</taxon>
        <taxon>Anthracoideaceae</taxon>
        <taxon>Testicularia</taxon>
    </lineage>
</organism>
<protein>
    <submittedName>
        <fullName evidence="2">Uncharacterized protein</fullName>
    </submittedName>
</protein>
<proteinExistence type="predicted"/>
<dbReference type="EMBL" id="KZ819190">
    <property type="protein sequence ID" value="PWZ01344.1"/>
    <property type="molecule type" value="Genomic_DNA"/>
</dbReference>
<evidence type="ECO:0000313" key="3">
    <source>
        <dbReference type="Proteomes" id="UP000246740"/>
    </source>
</evidence>
<name>A0A317XSK5_9BASI</name>
<dbReference type="OrthoDB" id="2547069at2759"/>